<dbReference type="OrthoDB" id="3838020at2"/>
<keyword evidence="2" id="KW-1185">Reference proteome</keyword>
<gene>
    <name evidence="1" type="ORF">NCTC1934_00090</name>
</gene>
<evidence type="ECO:0000313" key="2">
    <source>
        <dbReference type="Proteomes" id="UP000255467"/>
    </source>
</evidence>
<dbReference type="STRING" id="1406858.GCA_000710895_02110"/>
<dbReference type="RefSeq" id="WP_051036562.1">
    <property type="nucleotide sequence ID" value="NZ_UGRY01000002.1"/>
</dbReference>
<dbReference type="AlphaFoldDB" id="A0A378Y627"/>
<proteinExistence type="predicted"/>
<organism evidence="1 2">
    <name type="scientific">Nocardia otitidiscaviarum</name>
    <dbReference type="NCBI Taxonomy" id="1823"/>
    <lineage>
        <taxon>Bacteria</taxon>
        <taxon>Bacillati</taxon>
        <taxon>Actinomycetota</taxon>
        <taxon>Actinomycetes</taxon>
        <taxon>Mycobacteriales</taxon>
        <taxon>Nocardiaceae</taxon>
        <taxon>Nocardia</taxon>
    </lineage>
</organism>
<name>A0A378Y627_9NOCA</name>
<reference evidence="1 2" key="1">
    <citation type="submission" date="2018-06" db="EMBL/GenBank/DDBJ databases">
        <authorList>
            <consortium name="Pathogen Informatics"/>
            <person name="Doyle S."/>
        </authorList>
    </citation>
    <scope>NUCLEOTIDE SEQUENCE [LARGE SCALE GENOMIC DNA]</scope>
    <source>
        <strain evidence="1 2">NCTC1934</strain>
    </source>
</reference>
<evidence type="ECO:0008006" key="3">
    <source>
        <dbReference type="Google" id="ProtNLM"/>
    </source>
</evidence>
<accession>A0A378Y627</accession>
<dbReference type="EMBL" id="UGRY01000002">
    <property type="protein sequence ID" value="SUA72662.1"/>
    <property type="molecule type" value="Genomic_DNA"/>
</dbReference>
<sequence>MTAPLLSLAEYQALAAGTGLEQARLDGVIGDIRDYCGWHIAPTATETITLDGSGAAVVQVPTLRLSAVASVAENGVVIPATEYEWSEDGTLRRLPLGRCWTNRYRSVVVECTHGYAEVPAPIVSVVLDATSSALSGPVGSGGELPETMGPFTFGGTKGAGAFTAAQLRVLDRYKVNPRP</sequence>
<protein>
    <recommendedName>
        <fullName evidence="3">Head-to-tail adaptor</fullName>
    </recommendedName>
</protein>
<dbReference type="Proteomes" id="UP000255467">
    <property type="component" value="Unassembled WGS sequence"/>
</dbReference>
<evidence type="ECO:0000313" key="1">
    <source>
        <dbReference type="EMBL" id="SUA72662.1"/>
    </source>
</evidence>